<proteinExistence type="predicted"/>
<dbReference type="PANTHER" id="PTHR35560:SF3">
    <property type="entry name" value="PEPTIDASE S9 PROLYL OLIGOPEPTIDASE CATALYTIC DOMAIN-CONTAINING PROTEIN"/>
    <property type="match status" value="1"/>
</dbReference>
<dbReference type="RefSeq" id="WP_047216743.1">
    <property type="nucleotide sequence ID" value="NZ_CP011568.3"/>
</dbReference>
<dbReference type="EMBL" id="CP011568">
    <property type="protein sequence ID" value="AKJ70656.1"/>
    <property type="molecule type" value="Genomic_DNA"/>
</dbReference>
<dbReference type="STRING" id="445709.ABW99_16605"/>
<dbReference type="PATRIC" id="fig|445709.3.peg.3508"/>
<name>A0A0G3F0W1_9BURK</name>
<dbReference type="SUPFAM" id="SSF53474">
    <property type="entry name" value="alpha/beta-Hydrolases"/>
    <property type="match status" value="1"/>
</dbReference>
<dbReference type="PANTHER" id="PTHR35560">
    <property type="entry name" value="BLL0132 PROTEIN"/>
    <property type="match status" value="1"/>
</dbReference>
<feature type="region of interest" description="Disordered" evidence="1">
    <location>
        <begin position="1"/>
        <end position="23"/>
    </location>
</feature>
<evidence type="ECO:0000313" key="2">
    <source>
        <dbReference type="EMBL" id="AKJ70656.1"/>
    </source>
</evidence>
<gene>
    <name evidence="2" type="ORF">ABW99_16605</name>
</gene>
<sequence length="336" mass="35999">MIDTLGAAPSPIDAADINDERAGNERPVRAVGASWFGLPGGGRLPAFVSPAWESGGAHVTAALILIHGRLRNADAYYAFAEAALRAARRSLDDTVLIVPQFLAQADVAAHRLPADTLHWDWTGWMGGDAGLAPHPRSSFEVLDAIVARCAQAGRFPALSRVVLAGHSGGAQVVHRYAVVAPHRADAPRVATRFVIANPSSYVYFDDRRPDGHGGFGPFERARCADFDRWKYGPRDAPAYVGETSFDVLEARYVRRDVVYLWGENDCDPRHPALDVSCAAQAQGPQRLARGQAYFRYLQARHGAALAHRGLVVPGVGHDGAAMLSSPEGVAALFGAP</sequence>
<evidence type="ECO:0008006" key="4">
    <source>
        <dbReference type="Google" id="ProtNLM"/>
    </source>
</evidence>
<dbReference type="OrthoDB" id="1094867at2"/>
<keyword evidence="3" id="KW-1185">Reference proteome</keyword>
<evidence type="ECO:0000256" key="1">
    <source>
        <dbReference type="SAM" id="MobiDB-lite"/>
    </source>
</evidence>
<reference evidence="3" key="1">
    <citation type="submission" date="2015-06" db="EMBL/GenBank/DDBJ databases">
        <authorList>
            <person name="Lim Y.L."/>
            <person name="Ee R."/>
            <person name="Yong D."/>
            <person name="How K.Y."/>
            <person name="Yin W.F."/>
            <person name="Chan K.G."/>
        </authorList>
    </citation>
    <scope>NUCLEOTIDE SEQUENCE [LARGE SCALE GENOMIC DNA]</scope>
    <source>
        <strain evidence="3">DSM 25325</strain>
    </source>
</reference>
<dbReference type="Gene3D" id="3.40.50.1820">
    <property type="entry name" value="alpha/beta hydrolase"/>
    <property type="match status" value="1"/>
</dbReference>
<protein>
    <recommendedName>
        <fullName evidence="4">AB hydrolase-1 domain-containing protein</fullName>
    </recommendedName>
</protein>
<dbReference type="AlphaFoldDB" id="A0A0G3F0W1"/>
<dbReference type="Proteomes" id="UP000036700">
    <property type="component" value="Chromosome"/>
</dbReference>
<dbReference type="InterPro" id="IPR029058">
    <property type="entry name" value="AB_hydrolase_fold"/>
</dbReference>
<accession>A0A0G3F0W1</accession>
<organism evidence="2 3">
    <name type="scientific">Pandoraea thiooxydans</name>
    <dbReference type="NCBI Taxonomy" id="445709"/>
    <lineage>
        <taxon>Bacteria</taxon>
        <taxon>Pseudomonadati</taxon>
        <taxon>Pseudomonadota</taxon>
        <taxon>Betaproteobacteria</taxon>
        <taxon>Burkholderiales</taxon>
        <taxon>Burkholderiaceae</taxon>
        <taxon>Pandoraea</taxon>
    </lineage>
</organism>
<dbReference type="KEGG" id="ptx:ABW99_16605"/>
<evidence type="ECO:0000313" key="3">
    <source>
        <dbReference type="Proteomes" id="UP000036700"/>
    </source>
</evidence>